<organism evidence="1 2">
    <name type="scientific">Pseudomonas aeruginosa</name>
    <dbReference type="NCBI Taxonomy" id="287"/>
    <lineage>
        <taxon>Bacteria</taxon>
        <taxon>Pseudomonadati</taxon>
        <taxon>Pseudomonadota</taxon>
        <taxon>Gammaproteobacteria</taxon>
        <taxon>Pseudomonadales</taxon>
        <taxon>Pseudomonadaceae</taxon>
        <taxon>Pseudomonas</taxon>
    </lineage>
</organism>
<dbReference type="EMBL" id="WXZT01000065">
    <property type="protein sequence ID" value="MZZ17827.1"/>
    <property type="molecule type" value="Genomic_DNA"/>
</dbReference>
<protein>
    <submittedName>
        <fullName evidence="1">Uncharacterized protein</fullName>
    </submittedName>
</protein>
<evidence type="ECO:0000313" key="2">
    <source>
        <dbReference type="Proteomes" id="UP000644192"/>
    </source>
</evidence>
<proteinExistence type="predicted"/>
<dbReference type="Proteomes" id="UP000644192">
    <property type="component" value="Unassembled WGS sequence"/>
</dbReference>
<accession>A0A6B1YPB5</accession>
<comment type="caution">
    <text evidence="1">The sequence shown here is derived from an EMBL/GenBank/DDBJ whole genome shotgun (WGS) entry which is preliminary data.</text>
</comment>
<reference evidence="1" key="1">
    <citation type="submission" date="2020-01" db="EMBL/GenBank/DDBJ databases">
        <title>Bacteria Cultured from War Wounds Associated with the Conflict in Eastern Ukraine.</title>
        <authorList>
            <person name="Snesrud E."/>
            <person name="Galac M.R."/>
            <person name="Mc Gann P."/>
            <person name="Valentine K."/>
            <person name="Viacheslav K."/>
        </authorList>
    </citation>
    <scope>NUCLEOTIDE SEQUENCE</scope>
    <source>
        <strain evidence="1">VNMU148</strain>
    </source>
</reference>
<gene>
    <name evidence="1" type="ORF">GUL26_36870</name>
</gene>
<dbReference type="RefSeq" id="WP_023910323.1">
    <property type="nucleotide sequence ID" value="NZ_CM121137.1"/>
</dbReference>
<name>A0A6B1YPB5_PSEAI</name>
<dbReference type="AlphaFoldDB" id="A0A6B1YPB5"/>
<sequence>MTPARYRASFKTLSHAMVPVSAYGKNLSKTYGLYVLAFGGAKDLTPWIYVGTTVRESVLARIRKHRVKATGSHIGRGANVSGGVNHTAGWRPFAERRYIEHAGRHDLYTDVRLVVGQLNLPNVDDTKLRQFEASLCSNQHGVLDQIKSMLWSVGVAKDVSLLTGRHDKALANSGMRILFWDGQMSVFP</sequence>
<evidence type="ECO:0000313" key="1">
    <source>
        <dbReference type="EMBL" id="MZZ17827.1"/>
    </source>
</evidence>